<dbReference type="Gene3D" id="3.40.50.1460">
    <property type="match status" value="1"/>
</dbReference>
<evidence type="ECO:0000259" key="2">
    <source>
        <dbReference type="Pfam" id="PF00656"/>
    </source>
</evidence>
<feature type="compositionally biased region" description="Low complexity" evidence="1">
    <location>
        <begin position="888"/>
        <end position="898"/>
    </location>
</feature>
<dbReference type="Pfam" id="PF11817">
    <property type="entry name" value="Foie-gras_1"/>
    <property type="match status" value="1"/>
</dbReference>
<sequence>MGLFPHKVAASSRPVGLAILSIHSALSIGTLRPIIQKSGFSSAAPPKLRRKALLIGVNGGFATATEPEDEGSDSEEEESHSQAAGSPKARGTSTLPLKGPREDVKGLKQLLIRHYKFEEEDITLLMDDGVDGHVQPTKDNIILAIEKFVSGAQPFDQFVFAFAGHGFQKKAKPEDKEEDGFNEYIVASCGKGIKDNVLKEKLVDPLHPTCKLTAIFDSCHSATLLEKNRNPTLHDLMKEIGHRIHQSNRRLHEGALKFKREMRAREAMTKSNNPEETHALESRMHSDLEITHFQRPEVHSQNSTHLSVLSTSLKFAFPLVEQLSTSPPLRRKAVLVGINGDYPVVSESEDESNDNESNNGELDTDKAFNTRSSRERDTTHLRGPKTDVCRLRRLLIEKYMYNKADIMILVDDGVDGHTQPTKENILAAIDWLVERAQPLDRFVFAFAGHGFQREAAPGDDEEDGLNEFITTSCGKGIQDNILYEKLVKRLPEGCKLTAIFDSCHSATMLGKHKIIDVCVHSYLTLMTDLKHNKCNRVYLPWVNKGKRRTQTLQYQSRRQVALMLAQKSRRTSKLTSSASAANSMEGRIVTSRESSLRAQMLSNNIRRNSSEAHGQNIDPMSVDITRPGTPPHGQRVSPMFVRNPRRRSQARPETLARIDTSRIERRSQSPRRRGSDQRSLSPGLKRSAPSHIFASEGGLVESPTSRFCDGHCRDIHDVIVEDEQPLADVICLSSSQDNEVTWEDGKGRSMIWHLVDLLVSDLDTLDAVSPTPTLRLIEASLIFTLEAEPVAMNSYPPELLAQLAPVMFVAGLNPPPNPAPPASPTTTNSKPSDPFQVLSSRLREALLTQRKVAIWQPEKTKSFQVILVDKDVKFPPRKLVASDDPQYSSSHSPLSPLTPSSPLYPDGLIAPIWIRKHISLVPSVFVLFTRIFEYPARPQQSPLDLPDLYKDMERDAEERRKDAELAADIAQRKKITNERGIKLTVVLMASRKMLDDPSLDARLTLIRRQSGLDSRAALFVLSPALYEPAVEYYTAHSKRVRRKRNRHSQAVPIAPQPTVIGSMHIARPLRPEGWTVRYEYKMACFAEFRSEDEVALKHYQDAYEMLTIMFGSTAMLPPRTKRWAEAKVLADCINIKIVKLYLYNNEHALALAHHTTHVRQFGDFSRGWGIGEETFEFWSWIARQHRVLAELLEQGTRTTLTIPVHKPASNINPAASQQTLRTTAGVEYDALRSLGINPSHALQHPGFYYYIAARCTEIRRSCFLAVVEAERSQKQASVSPGFANEKKVEHLSIINELYTKAYELFKKYSPAASQGQSRLTLWIAFRIAQTYYEGGKHDMAVRFFERIAKTYRREKWNTMLLPLLSTWYACAQQLGDVELGVKLLVEMLGHNPMDPAEPDSLQEDLVAVFRSTVPNTPDQALVVDLVEAQPIFDSNVIFWTSEVKVDEEAAFQLSLTAPSTMNINDIPFSRLAIYFAHQENPIVIQHTPSDEQDVTKVVDLGHLVHGQAEQPTINANLRWNIGAATVFKGTISSPVPTTFKIKSLVLTIEENGWKVEVPFEAISRRYPSVVHPRWLNSVDPPRFVPIHREECHSTTVRHRPHKLSIHFNHQSPAYLDEDYPVEIEITNTDTRELEAVISFLLQPTETDNAVNWIVVDDEKSSSLIKDIHLGALAPGTSAIKTMHLFNTGAGGDRMVDVSIQTSAAATKDAPQEGVIEYPEDEPLNADTMEHLKMLVIPTVSPIQIKQSVEFRHTEGTWAGQADLQTFEASYWDNRNGGEAMVTSTMTCGGPWGLRIESLTLEKMQDKDNGRSAKVIDSSTDSVDEDEYPADYIAGDEFGGSCRISYSLDDDPTAAIASPGRYALSWRRILPNNDLGSRTTSYFPLPSLRPPVDNLVALMDLPARAVLHEPFSLTLTIRNYHASRSANITVHLEADSVEGGLVVSGLRNGRVPVLLPGAEETLVWRLVPIECGYVKLPRIRVIDRRKAISIVQSSGDAGETPSDASLGDVVKVVDVRYDSREMDVGQADGGVARTVSEGPGTILVLP</sequence>
<feature type="domain" description="Peptidase C14 caspase" evidence="2">
    <location>
        <begin position="377"/>
        <end position="758"/>
    </location>
</feature>
<feature type="compositionally biased region" description="Basic and acidic residues" evidence="1">
    <location>
        <begin position="654"/>
        <end position="667"/>
    </location>
</feature>
<dbReference type="Pfam" id="PF00656">
    <property type="entry name" value="Peptidase_C14"/>
    <property type="match status" value="2"/>
</dbReference>
<evidence type="ECO:0000259" key="4">
    <source>
        <dbReference type="Pfam" id="PF11817"/>
    </source>
</evidence>
<feature type="region of interest" description="Disordered" evidence="1">
    <location>
        <begin position="814"/>
        <end position="834"/>
    </location>
</feature>
<comment type="caution">
    <text evidence="5">The sequence shown here is derived from an EMBL/GenBank/DDBJ whole genome shotgun (WGS) entry which is preliminary data.</text>
</comment>
<dbReference type="Proteomes" id="UP000567179">
    <property type="component" value="Unassembled WGS sequence"/>
</dbReference>
<dbReference type="PANTHER" id="PTHR14374:SF0">
    <property type="entry name" value="TRAFFICKING PROTEIN PARTICLE COMPLEX SUBUNIT 11"/>
    <property type="match status" value="1"/>
</dbReference>
<dbReference type="InterPro" id="IPR012880">
    <property type="entry name" value="Gryzun"/>
</dbReference>
<feature type="compositionally biased region" description="Acidic residues" evidence="1">
    <location>
        <begin position="66"/>
        <end position="78"/>
    </location>
</feature>
<keyword evidence="6" id="KW-1185">Reference proteome</keyword>
<feature type="region of interest" description="Disordered" evidence="1">
    <location>
        <begin position="63"/>
        <end position="100"/>
    </location>
</feature>
<feature type="compositionally biased region" description="Polar residues" evidence="1">
    <location>
        <begin position="591"/>
        <end position="613"/>
    </location>
</feature>
<proteinExistence type="predicted"/>
<dbReference type="Gene3D" id="3.40.50.12660">
    <property type="match status" value="1"/>
</dbReference>
<evidence type="ECO:0000256" key="1">
    <source>
        <dbReference type="SAM" id="MobiDB-lite"/>
    </source>
</evidence>
<dbReference type="GO" id="GO:0004197">
    <property type="term" value="F:cysteine-type endopeptidase activity"/>
    <property type="evidence" value="ECO:0007669"/>
    <property type="project" value="InterPro"/>
</dbReference>
<dbReference type="PANTHER" id="PTHR14374">
    <property type="entry name" value="FOIE GRAS"/>
    <property type="match status" value="1"/>
</dbReference>
<feature type="domain" description="Peptidase C14 caspase" evidence="2">
    <location>
        <begin position="96"/>
        <end position="235"/>
    </location>
</feature>
<protein>
    <submittedName>
        <fullName evidence="5">Uncharacterized protein</fullName>
    </submittedName>
</protein>
<feature type="compositionally biased region" description="Polar residues" evidence="1">
    <location>
        <begin position="573"/>
        <end position="582"/>
    </location>
</feature>
<evidence type="ECO:0000313" key="5">
    <source>
        <dbReference type="EMBL" id="KAF5321260.1"/>
    </source>
</evidence>
<reference evidence="5 6" key="1">
    <citation type="journal article" date="2020" name="ISME J.">
        <title>Uncovering the hidden diversity of litter-decomposition mechanisms in mushroom-forming fungi.</title>
        <authorList>
            <person name="Floudas D."/>
            <person name="Bentzer J."/>
            <person name="Ahren D."/>
            <person name="Johansson T."/>
            <person name="Persson P."/>
            <person name="Tunlid A."/>
        </authorList>
    </citation>
    <scope>NUCLEOTIDE SEQUENCE [LARGE SCALE GENOMIC DNA]</scope>
    <source>
        <strain evidence="5 6">CBS 101986</strain>
    </source>
</reference>
<feature type="compositionally biased region" description="Pro residues" evidence="1">
    <location>
        <begin position="814"/>
        <end position="823"/>
    </location>
</feature>
<feature type="region of interest" description="Disordered" evidence="1">
    <location>
        <begin position="567"/>
        <end position="688"/>
    </location>
</feature>
<evidence type="ECO:0000259" key="3">
    <source>
        <dbReference type="Pfam" id="PF07919"/>
    </source>
</evidence>
<dbReference type="EMBL" id="JAACJJ010000028">
    <property type="protein sequence ID" value="KAF5321260.1"/>
    <property type="molecule type" value="Genomic_DNA"/>
</dbReference>
<evidence type="ECO:0000313" key="6">
    <source>
        <dbReference type="Proteomes" id="UP000567179"/>
    </source>
</evidence>
<dbReference type="OrthoDB" id="6278596at2759"/>
<organism evidence="5 6">
    <name type="scientific">Psilocybe cf. subviscida</name>
    <dbReference type="NCBI Taxonomy" id="2480587"/>
    <lineage>
        <taxon>Eukaryota</taxon>
        <taxon>Fungi</taxon>
        <taxon>Dikarya</taxon>
        <taxon>Basidiomycota</taxon>
        <taxon>Agaricomycotina</taxon>
        <taxon>Agaricomycetes</taxon>
        <taxon>Agaricomycetidae</taxon>
        <taxon>Agaricales</taxon>
        <taxon>Agaricineae</taxon>
        <taxon>Strophariaceae</taxon>
        <taxon>Psilocybe</taxon>
    </lineage>
</organism>
<accession>A0A8H5BDB5</accession>
<name>A0A8H5BDB5_9AGAR</name>
<feature type="region of interest" description="Disordered" evidence="1">
    <location>
        <begin position="879"/>
        <end position="898"/>
    </location>
</feature>
<dbReference type="GO" id="GO:0006508">
    <property type="term" value="P:proteolysis"/>
    <property type="evidence" value="ECO:0007669"/>
    <property type="project" value="InterPro"/>
</dbReference>
<dbReference type="InterPro" id="IPR011600">
    <property type="entry name" value="Pept_C14_caspase"/>
</dbReference>
<dbReference type="Pfam" id="PF07919">
    <property type="entry name" value="Gryzun"/>
    <property type="match status" value="1"/>
</dbReference>
<feature type="domain" description="Trafficking protein particle complex subunit 11" evidence="4">
    <location>
        <begin position="1122"/>
        <end position="1389"/>
    </location>
</feature>
<feature type="region of interest" description="Disordered" evidence="1">
    <location>
        <begin position="343"/>
        <end position="381"/>
    </location>
</feature>
<dbReference type="InterPro" id="IPR021773">
    <property type="entry name" value="TPC11"/>
</dbReference>
<gene>
    <name evidence="5" type="ORF">D9619_001663</name>
</gene>
<feature type="domain" description="Gryzun putative trafficking through Golgi" evidence="3">
    <location>
        <begin position="1431"/>
        <end position="1687"/>
    </location>
</feature>
<feature type="compositionally biased region" description="Basic and acidic residues" evidence="1">
    <location>
        <begin position="363"/>
        <end position="381"/>
    </location>
</feature>